<keyword evidence="1 7" id="KW-1003">Cell membrane</keyword>
<organism evidence="8 9">
    <name type="scientific">Nocardiopsis suaedae</name>
    <dbReference type="NCBI Taxonomy" id="3018444"/>
    <lineage>
        <taxon>Bacteria</taxon>
        <taxon>Bacillati</taxon>
        <taxon>Actinomycetota</taxon>
        <taxon>Actinomycetes</taxon>
        <taxon>Streptosporangiales</taxon>
        <taxon>Nocardiopsidaceae</taxon>
        <taxon>Nocardiopsis</taxon>
    </lineage>
</organism>
<dbReference type="PANTHER" id="PTHR30518:SF2">
    <property type="entry name" value="ENDOLYTIC MUREIN TRANSGLYCOSYLASE"/>
    <property type="match status" value="1"/>
</dbReference>
<dbReference type="InterPro" id="IPR003770">
    <property type="entry name" value="MLTG-like"/>
</dbReference>
<dbReference type="Pfam" id="PF02618">
    <property type="entry name" value="YceG"/>
    <property type="match status" value="1"/>
</dbReference>
<comment type="similarity">
    <text evidence="7">Belongs to the transglycosylase MltG family.</text>
</comment>
<evidence type="ECO:0000256" key="7">
    <source>
        <dbReference type="HAMAP-Rule" id="MF_02065"/>
    </source>
</evidence>
<keyword evidence="2 7" id="KW-0812">Transmembrane</keyword>
<comment type="catalytic activity">
    <reaction evidence="7">
        <text>a peptidoglycan chain = a peptidoglycan chain with N-acetyl-1,6-anhydromuramyl-[peptide] at the reducing end + a peptidoglycan chain with N-acetylglucosamine at the non-reducing end.</text>
        <dbReference type="EC" id="4.2.2.29"/>
    </reaction>
</comment>
<keyword evidence="4 7" id="KW-0472">Membrane</keyword>
<dbReference type="RefSeq" id="WP_270680939.1">
    <property type="nucleotide sequence ID" value="NZ_JAQFWP010000080.1"/>
</dbReference>
<evidence type="ECO:0000313" key="8">
    <source>
        <dbReference type="EMBL" id="MDA2808345.1"/>
    </source>
</evidence>
<name>A0ABT4TUG7_9ACTN</name>
<keyword evidence="6 7" id="KW-0961">Cell wall biogenesis/degradation</keyword>
<evidence type="ECO:0000313" key="9">
    <source>
        <dbReference type="Proteomes" id="UP001165685"/>
    </source>
</evidence>
<evidence type="ECO:0000256" key="6">
    <source>
        <dbReference type="ARBA" id="ARBA00023316"/>
    </source>
</evidence>
<gene>
    <name evidence="7 8" type="primary">mltG</name>
    <name evidence="8" type="ORF">O4U47_27805</name>
</gene>
<dbReference type="Proteomes" id="UP001165685">
    <property type="component" value="Unassembled WGS sequence"/>
</dbReference>
<feature type="site" description="Important for catalytic activity" evidence="7">
    <location>
        <position position="214"/>
    </location>
</feature>
<evidence type="ECO:0000256" key="2">
    <source>
        <dbReference type="ARBA" id="ARBA00022692"/>
    </source>
</evidence>
<accession>A0ABT4TUG7</accession>
<evidence type="ECO:0000256" key="3">
    <source>
        <dbReference type="ARBA" id="ARBA00022989"/>
    </source>
</evidence>
<proteinExistence type="inferred from homology"/>
<comment type="function">
    <text evidence="7">Functions as a peptidoglycan terminase that cleaves nascent peptidoglycan strands endolytically to terminate their elongation.</text>
</comment>
<keyword evidence="3 7" id="KW-1133">Transmembrane helix</keyword>
<evidence type="ECO:0000256" key="5">
    <source>
        <dbReference type="ARBA" id="ARBA00023239"/>
    </source>
</evidence>
<dbReference type="HAMAP" id="MF_02065">
    <property type="entry name" value="MltG"/>
    <property type="match status" value="1"/>
</dbReference>
<comment type="caution">
    <text evidence="8">The sequence shown here is derived from an EMBL/GenBank/DDBJ whole genome shotgun (WGS) entry which is preliminary data.</text>
</comment>
<sequence>MVGAALAVVVAGGGFAARTYLFPADYDGAGSGEVEVVVPEGASGGAIGDILADAGVVASSRAFTNALGEAGAELPPGTYLLRSEMSADAAVELMLDPAARAETRVTIKEGKRGAEILAQISEEAGIPLEDLQAAFDDPASLGVPDYADKGTEGYLFPDTYTFTPDMTAQDALSMMVRRFDQVAEDPEVDLEAEADADGLDPDEVMAVAAIVQAETGSIEDMPDISAVVHNRLEEGMELGMDSTCFYVIGEHGIALTNDQLAQCKAEDSDYATYGRKGLPAGPFVSPGEDAIKAALNPSDEDYLYFVATDPENGVTEFAETYEEFQVLKQRFQQSQQGGA</sequence>
<protein>
    <recommendedName>
        <fullName evidence="7">Endolytic murein transglycosylase</fullName>
        <ecNumber evidence="7">4.2.2.29</ecNumber>
    </recommendedName>
    <alternativeName>
        <fullName evidence="7">Peptidoglycan lytic transglycosylase</fullName>
    </alternativeName>
    <alternativeName>
        <fullName evidence="7">Peptidoglycan polymerization terminase</fullName>
    </alternativeName>
</protein>
<reference evidence="8" key="1">
    <citation type="submission" date="2023-01" db="EMBL/GenBank/DDBJ databases">
        <title>Draft genome sequence of Nocardiopsis sp. LSu2-4 isolated from halophytes.</title>
        <authorList>
            <person name="Duangmal K."/>
            <person name="Chantavorakit T."/>
        </authorList>
    </citation>
    <scope>NUCLEOTIDE SEQUENCE</scope>
    <source>
        <strain evidence="8">LSu2-4</strain>
    </source>
</reference>
<dbReference type="PANTHER" id="PTHR30518">
    <property type="entry name" value="ENDOLYTIC MUREIN TRANSGLYCOSYLASE"/>
    <property type="match status" value="1"/>
</dbReference>
<evidence type="ECO:0000256" key="1">
    <source>
        <dbReference type="ARBA" id="ARBA00022475"/>
    </source>
</evidence>
<dbReference type="EMBL" id="JAQFWP010000080">
    <property type="protein sequence ID" value="MDA2808345.1"/>
    <property type="molecule type" value="Genomic_DNA"/>
</dbReference>
<dbReference type="EC" id="4.2.2.29" evidence="7"/>
<dbReference type="Gene3D" id="3.30.1490.480">
    <property type="entry name" value="Endolytic murein transglycosylase"/>
    <property type="match status" value="1"/>
</dbReference>
<keyword evidence="9" id="KW-1185">Reference proteome</keyword>
<evidence type="ECO:0000256" key="4">
    <source>
        <dbReference type="ARBA" id="ARBA00023136"/>
    </source>
</evidence>
<keyword evidence="5 7" id="KW-0456">Lyase</keyword>
<dbReference type="CDD" id="cd08010">
    <property type="entry name" value="MltG_like"/>
    <property type="match status" value="1"/>
</dbReference>
<dbReference type="NCBIfam" id="TIGR00247">
    <property type="entry name" value="endolytic transglycosylase MltG"/>
    <property type="match status" value="1"/>
</dbReference>